<dbReference type="InterPro" id="IPR049161">
    <property type="entry name" value="GH59_cat"/>
</dbReference>
<evidence type="ECO:0000256" key="3">
    <source>
        <dbReference type="ARBA" id="ARBA00022919"/>
    </source>
</evidence>
<dbReference type="PANTHER" id="PTHR15172">
    <property type="entry name" value="GALACTOCEREBROSIDASE"/>
    <property type="match status" value="1"/>
</dbReference>
<keyword evidence="9" id="KW-1185">Reference proteome</keyword>
<evidence type="ECO:0000313" key="8">
    <source>
        <dbReference type="EMBL" id="QEE29010.1"/>
    </source>
</evidence>
<dbReference type="Gene3D" id="3.20.20.80">
    <property type="entry name" value="Glycosidases"/>
    <property type="match status" value="1"/>
</dbReference>
<dbReference type="GO" id="GO:0004336">
    <property type="term" value="F:galactosylceramidase activity"/>
    <property type="evidence" value="ECO:0007669"/>
    <property type="project" value="UniProtKB-EC"/>
</dbReference>
<evidence type="ECO:0000313" key="9">
    <source>
        <dbReference type="Proteomes" id="UP000321820"/>
    </source>
</evidence>
<keyword evidence="3" id="KW-0746">Sphingolipid metabolism</keyword>
<dbReference type="PANTHER" id="PTHR15172:SF1">
    <property type="entry name" value="GALACTOCEREBROSIDASE"/>
    <property type="match status" value="1"/>
</dbReference>
<dbReference type="GO" id="GO:0006683">
    <property type="term" value="P:galactosylceramide catabolic process"/>
    <property type="evidence" value="ECO:0007669"/>
    <property type="project" value="InterPro"/>
</dbReference>
<dbReference type="KEGG" id="talb:FTW19_13975"/>
<dbReference type="Proteomes" id="UP000321820">
    <property type="component" value="Chromosome"/>
</dbReference>
<dbReference type="InterPro" id="IPR001286">
    <property type="entry name" value="Glyco_hydro_59"/>
</dbReference>
<accession>A0A5B9EE06</accession>
<sequence>MSISSSGSSRCVEICLLMRGTMNSMHRRLFVLTAVAGLLSGMYCAAQTTIHLDTTSSGKVFEGLGAVSAGASSRLLIDYPEPQRSEILDFLFKPKFGASLQHLKVEIGSDVNSTDGSEPSHMRSATDHDYSRGYEWWLMKEARKRNPAIVLDTLAWGTPGWVGHGKFFSKDMAEYVADFLKGAQKQGLNIEYTGAWNERRPDYEWVKLLRTVLDQHGLKTKIVCCDMTPNSGMYTVLDKVNSDPMLDKAVDVIGVHYPAEVPGIAPAAIQDTQRRVWSSEDQPNPGSGPFIARDWAHGGRILARRYNENYVKGRFTKTEIWSPITSYYDLLAAPNSGLMYANTPWSGNYDVQSTIWVTAHTTQFVEPGWKYMDTATGYLPDDSGTYVAMHAPLSGSKPVDWSVVLETTSANRVQHVTLQLGKGLSIGTAFVWQTNATKTFEQIAAIPVKDGRVTYDFEPGSIYTITTTTGQTRGTRHPPAAAAFPFPYSDDFEAVETGRTAKYLSDQDGAFEASACDGRTGRCLQQEITEKPTPWSPRPDPFTIAGDIKWSDYKVGIDVMLPKDGVATVLGRIDSADVFQDHKAMYPSAYVFKIEASGKWSLLSTRFKNAPMALAQGHVDIGQEWHRMELQFQGASITALLDGKQLSVVQDTAHSSGMAGFGSDWSKVQFDNLRIGK</sequence>
<evidence type="ECO:0000256" key="2">
    <source>
        <dbReference type="ARBA" id="ARBA00012657"/>
    </source>
</evidence>
<evidence type="ECO:0000259" key="6">
    <source>
        <dbReference type="Pfam" id="PF02057"/>
    </source>
</evidence>
<comment type="similarity">
    <text evidence="1">Belongs to the glycosyl hydrolase 59 family.</text>
</comment>
<dbReference type="Gene3D" id="2.60.120.560">
    <property type="entry name" value="Exo-inulinase, domain 1"/>
    <property type="match status" value="1"/>
</dbReference>
<dbReference type="AlphaFoldDB" id="A0A5B9EE06"/>
<dbReference type="SUPFAM" id="SSF51445">
    <property type="entry name" value="(Trans)glycosidases"/>
    <property type="match status" value="1"/>
</dbReference>
<dbReference type="InterPro" id="IPR049162">
    <property type="entry name" value="GH59_C"/>
</dbReference>
<dbReference type="EC" id="3.2.1.46" evidence="2"/>
<dbReference type="EMBL" id="CP042806">
    <property type="protein sequence ID" value="QEE29010.1"/>
    <property type="molecule type" value="Genomic_DNA"/>
</dbReference>
<keyword evidence="3" id="KW-0443">Lipid metabolism</keyword>
<dbReference type="Pfam" id="PF02057">
    <property type="entry name" value="Glyco_hydro_59"/>
    <property type="match status" value="1"/>
</dbReference>
<reference evidence="8 9" key="1">
    <citation type="submission" date="2019-08" db="EMBL/GenBank/DDBJ databases">
        <title>Complete genome sequence of Terriglobus albidus strain ORNL.</title>
        <authorList>
            <person name="Podar M."/>
        </authorList>
    </citation>
    <scope>NUCLEOTIDE SEQUENCE [LARGE SCALE GENOMIC DNA]</scope>
    <source>
        <strain evidence="8 9">ORNL</strain>
    </source>
</reference>
<dbReference type="OrthoDB" id="9802318at2"/>
<dbReference type="PRINTS" id="PR00850">
    <property type="entry name" value="GLHYDRLASE59"/>
</dbReference>
<feature type="domain" description="Glycosyl hydrolase family 59 C-terminal lectin" evidence="7">
    <location>
        <begin position="506"/>
        <end position="675"/>
    </location>
</feature>
<evidence type="ECO:0000256" key="5">
    <source>
        <dbReference type="ARBA" id="ARBA00033098"/>
    </source>
</evidence>
<evidence type="ECO:0000259" key="7">
    <source>
        <dbReference type="Pfam" id="PF21708"/>
    </source>
</evidence>
<evidence type="ECO:0000256" key="4">
    <source>
        <dbReference type="ARBA" id="ARBA00022963"/>
    </source>
</evidence>
<organism evidence="8 9">
    <name type="scientific">Terriglobus albidus</name>
    <dbReference type="NCBI Taxonomy" id="1592106"/>
    <lineage>
        <taxon>Bacteria</taxon>
        <taxon>Pseudomonadati</taxon>
        <taxon>Acidobacteriota</taxon>
        <taxon>Terriglobia</taxon>
        <taxon>Terriglobales</taxon>
        <taxon>Acidobacteriaceae</taxon>
        <taxon>Terriglobus</taxon>
    </lineage>
</organism>
<protein>
    <recommendedName>
        <fullName evidence="2">galactosylceramidase</fullName>
        <ecNumber evidence="2">3.2.1.46</ecNumber>
    </recommendedName>
    <alternativeName>
        <fullName evidence="5">Galactosylceramidase</fullName>
    </alternativeName>
</protein>
<dbReference type="GO" id="GO:0005764">
    <property type="term" value="C:lysosome"/>
    <property type="evidence" value="ECO:0007669"/>
    <property type="project" value="TreeGrafter"/>
</dbReference>
<feature type="domain" description="Glycosyl hydrolase family 59 catalytic" evidence="6">
    <location>
        <begin position="61"/>
        <end position="363"/>
    </location>
</feature>
<gene>
    <name evidence="8" type="ORF">FTW19_13975</name>
</gene>
<evidence type="ECO:0000256" key="1">
    <source>
        <dbReference type="ARBA" id="ARBA00005637"/>
    </source>
</evidence>
<name>A0A5B9EE06_9BACT</name>
<dbReference type="InterPro" id="IPR013785">
    <property type="entry name" value="Aldolase_TIM"/>
</dbReference>
<dbReference type="InterPro" id="IPR017853">
    <property type="entry name" value="GH"/>
</dbReference>
<keyword evidence="4" id="KW-0442">Lipid degradation</keyword>
<dbReference type="GO" id="GO:0016020">
    <property type="term" value="C:membrane"/>
    <property type="evidence" value="ECO:0007669"/>
    <property type="project" value="GOC"/>
</dbReference>
<proteinExistence type="inferred from homology"/>
<dbReference type="Gene3D" id="3.20.20.70">
    <property type="entry name" value="Aldolase class I"/>
    <property type="match status" value="1"/>
</dbReference>
<dbReference type="Pfam" id="PF21708">
    <property type="entry name" value="Glyco_hydro_59_C"/>
    <property type="match status" value="1"/>
</dbReference>